<dbReference type="GO" id="GO:0004640">
    <property type="term" value="F:phosphoribosylanthranilate isomerase activity"/>
    <property type="evidence" value="ECO:0007669"/>
    <property type="project" value="TreeGrafter"/>
</dbReference>
<keyword evidence="8 10" id="KW-0456">Lyase</keyword>
<comment type="pathway">
    <text evidence="2">Amino-acid biosynthesis; L-tryptophan biosynthesis; L-tryptophan from chorismate: step 4/5.</text>
</comment>
<evidence type="ECO:0000256" key="5">
    <source>
        <dbReference type="ARBA" id="ARBA00022793"/>
    </source>
</evidence>
<evidence type="ECO:0000256" key="1">
    <source>
        <dbReference type="ARBA" id="ARBA00001633"/>
    </source>
</evidence>
<dbReference type="EC" id="4.1.1.48" evidence="3"/>
<dbReference type="OrthoDB" id="15223at2157"/>
<dbReference type="HOGENOM" id="CLU_034247_0_1_2"/>
<dbReference type="AlphaFoldDB" id="F7XQ52"/>
<dbReference type="PANTHER" id="PTHR22854:SF2">
    <property type="entry name" value="INDOLE-3-GLYCEROL-PHOSPHATE SYNTHASE"/>
    <property type="match status" value="1"/>
</dbReference>
<sequence length="274" mass="30833" precursor="true">MHQVIDDIIASTEKRNKSLPEETRGRLIKNPYGKVVPAKYDQNNKFEIHLRSAKKDNRVAVISEVKPASPNSNYRTILPEEAGRISKDMEKAGACAISVLTEPEFFHGSIENLKSVKNTVSLPVLRKDFIIDILQMDEAECDLILLITGILGNRLNRFIFESRLRGFEPLVEVHNEDELEIALESDAKIIGINNRNLSTLEIDLGTTERLVPLIHRYDQINRTEHIIISESGIVTENDIKRVSSIGADAILVGTSIIKSDDIYSKTKEMVDCLK</sequence>
<dbReference type="InterPro" id="IPR013785">
    <property type="entry name" value="Aldolase_TIM"/>
</dbReference>
<protein>
    <recommendedName>
        <fullName evidence="3">indole-3-glycerol-phosphate synthase</fullName>
        <ecNumber evidence="3">4.1.1.48</ecNumber>
    </recommendedName>
</protein>
<keyword evidence="7" id="KW-0057">Aromatic amino acid biosynthesis</keyword>
<evidence type="ECO:0000256" key="8">
    <source>
        <dbReference type="ARBA" id="ARBA00023239"/>
    </source>
</evidence>
<keyword evidence="6" id="KW-0822">Tryptophan biosynthesis</keyword>
<dbReference type="Pfam" id="PF00218">
    <property type="entry name" value="IGPS"/>
    <property type="match status" value="1"/>
</dbReference>
<proteinExistence type="predicted"/>
<evidence type="ECO:0000256" key="6">
    <source>
        <dbReference type="ARBA" id="ARBA00022822"/>
    </source>
</evidence>
<dbReference type="GO" id="GO:0004425">
    <property type="term" value="F:indole-3-glycerol-phosphate synthase activity"/>
    <property type="evidence" value="ECO:0007669"/>
    <property type="project" value="UniProtKB-EC"/>
</dbReference>
<reference evidence="10 11" key="1">
    <citation type="submission" date="2010-07" db="EMBL/GenBank/DDBJ databases">
        <title>The complete genome of Methanosalsum zhilinae DSM 4017.</title>
        <authorList>
            <consortium name="US DOE Joint Genome Institute (JGI-PGF)"/>
            <person name="Lucas S."/>
            <person name="Copeland A."/>
            <person name="Lapidus A."/>
            <person name="Glavina del Rio T."/>
            <person name="Dalin E."/>
            <person name="Tice H."/>
            <person name="Bruce D."/>
            <person name="Goodwin L."/>
            <person name="Pitluck S."/>
            <person name="Kyrpides N."/>
            <person name="Mavromatis K."/>
            <person name="Ovchinnikova G."/>
            <person name="Daligault H."/>
            <person name="Detter J.C."/>
            <person name="Han C."/>
            <person name="Tapia R."/>
            <person name="Larimer F."/>
            <person name="Land M."/>
            <person name="Hauser L."/>
            <person name="Markowitz V."/>
            <person name="Cheng J.-F."/>
            <person name="Hugenholtz P."/>
            <person name="Woyke T."/>
            <person name="Wu D."/>
            <person name="Spring S."/>
            <person name="Schueler E."/>
            <person name="Brambilla E."/>
            <person name="Klenk H.-P."/>
            <person name="Eisen J.A."/>
        </authorList>
    </citation>
    <scope>NUCLEOTIDE SEQUENCE [LARGE SCALE GENOMIC DNA]</scope>
    <source>
        <strain evidence="11">DSM 4017 / NBRC 107636 / OCM 62 / WeN5</strain>
    </source>
</reference>
<dbReference type="SUPFAM" id="SSF51366">
    <property type="entry name" value="Ribulose-phoshate binding barrel"/>
    <property type="match status" value="1"/>
</dbReference>
<evidence type="ECO:0000313" key="11">
    <source>
        <dbReference type="Proteomes" id="UP000006622"/>
    </source>
</evidence>
<dbReference type="Gene3D" id="3.20.20.70">
    <property type="entry name" value="Aldolase class I"/>
    <property type="match status" value="1"/>
</dbReference>
<evidence type="ECO:0000259" key="9">
    <source>
        <dbReference type="Pfam" id="PF00218"/>
    </source>
</evidence>
<keyword evidence="11" id="KW-1185">Reference proteome</keyword>
<dbReference type="PANTHER" id="PTHR22854">
    <property type="entry name" value="TRYPTOPHAN BIOSYNTHESIS PROTEIN"/>
    <property type="match status" value="1"/>
</dbReference>
<dbReference type="InterPro" id="IPR045186">
    <property type="entry name" value="Indole-3-glycerol_P_synth"/>
</dbReference>
<evidence type="ECO:0000256" key="3">
    <source>
        <dbReference type="ARBA" id="ARBA00012362"/>
    </source>
</evidence>
<dbReference type="CDD" id="cd00331">
    <property type="entry name" value="IGPS"/>
    <property type="match status" value="1"/>
</dbReference>
<evidence type="ECO:0000256" key="4">
    <source>
        <dbReference type="ARBA" id="ARBA00022605"/>
    </source>
</evidence>
<dbReference type="RefSeq" id="WP_013897852.1">
    <property type="nucleotide sequence ID" value="NC_015676.1"/>
</dbReference>
<feature type="domain" description="Indole-3-glycerol phosphate synthase" evidence="9">
    <location>
        <begin position="42"/>
        <end position="268"/>
    </location>
</feature>
<dbReference type="EMBL" id="CP002101">
    <property type="protein sequence ID" value="AEH60413.1"/>
    <property type="molecule type" value="Genomic_DNA"/>
</dbReference>
<dbReference type="InterPro" id="IPR011060">
    <property type="entry name" value="RibuloseP-bd_barrel"/>
</dbReference>
<dbReference type="GeneID" id="10822152"/>
<comment type="catalytic activity">
    <reaction evidence="1">
        <text>1-(2-carboxyphenylamino)-1-deoxy-D-ribulose 5-phosphate + H(+) = (1S,2R)-1-C-(indol-3-yl)glycerol 3-phosphate + CO2 + H2O</text>
        <dbReference type="Rhea" id="RHEA:23476"/>
        <dbReference type="ChEBI" id="CHEBI:15377"/>
        <dbReference type="ChEBI" id="CHEBI:15378"/>
        <dbReference type="ChEBI" id="CHEBI:16526"/>
        <dbReference type="ChEBI" id="CHEBI:58613"/>
        <dbReference type="ChEBI" id="CHEBI:58866"/>
        <dbReference type="EC" id="4.1.1.48"/>
    </reaction>
</comment>
<dbReference type="GO" id="GO:0000162">
    <property type="term" value="P:L-tryptophan biosynthetic process"/>
    <property type="evidence" value="ECO:0007669"/>
    <property type="project" value="UniProtKB-UniPathway"/>
</dbReference>
<accession>F7XQ52</accession>
<dbReference type="UniPathway" id="UPA00035">
    <property type="reaction ID" value="UER00043"/>
</dbReference>
<dbReference type="Proteomes" id="UP000006622">
    <property type="component" value="Chromosome"/>
</dbReference>
<dbReference type="InterPro" id="IPR013798">
    <property type="entry name" value="Indole-3-glycerol_P_synth_dom"/>
</dbReference>
<evidence type="ECO:0000313" key="10">
    <source>
        <dbReference type="EMBL" id="AEH60413.1"/>
    </source>
</evidence>
<evidence type="ECO:0000256" key="7">
    <source>
        <dbReference type="ARBA" id="ARBA00023141"/>
    </source>
</evidence>
<keyword evidence="5" id="KW-0210">Decarboxylase</keyword>
<dbReference type="KEGG" id="mzh:Mzhil_0543"/>
<dbReference type="STRING" id="679901.Mzhil_0543"/>
<organism evidence="10 11">
    <name type="scientific">Methanosalsum zhilinae (strain DSM 4017 / NBRC 107636 / OCM 62 / WeN5)</name>
    <name type="common">Methanohalophilus zhilinae</name>
    <dbReference type="NCBI Taxonomy" id="679901"/>
    <lineage>
        <taxon>Archaea</taxon>
        <taxon>Methanobacteriati</taxon>
        <taxon>Methanobacteriota</taxon>
        <taxon>Stenosarchaea group</taxon>
        <taxon>Methanomicrobia</taxon>
        <taxon>Methanosarcinales</taxon>
        <taxon>Methanosarcinaceae</taxon>
        <taxon>Methanosalsum</taxon>
    </lineage>
</organism>
<name>F7XQ52_METZD</name>
<keyword evidence="4" id="KW-0028">Amino-acid biosynthesis</keyword>
<gene>
    <name evidence="10" type="ordered locus">Mzhil_0543</name>
</gene>
<evidence type="ECO:0000256" key="2">
    <source>
        <dbReference type="ARBA" id="ARBA00004696"/>
    </source>
</evidence>